<feature type="domain" description="SLH" evidence="11">
    <location>
        <begin position="1367"/>
        <end position="1427"/>
    </location>
</feature>
<keyword evidence="7" id="KW-0624">Polysaccharide degradation</keyword>
<dbReference type="PRINTS" id="PR00740">
    <property type="entry name" value="GLHYDRLASE27"/>
</dbReference>
<dbReference type="InterPro" id="IPR005102">
    <property type="entry name" value="Carbo-bd_X2"/>
</dbReference>
<dbReference type="InterPro" id="IPR041233">
    <property type="entry name" value="Melibiase_C"/>
</dbReference>
<keyword evidence="6 8" id="KW-0326">Glycosidase</keyword>
<feature type="region of interest" description="Disordered" evidence="9">
    <location>
        <begin position="1132"/>
        <end position="1172"/>
    </location>
</feature>
<proteinExistence type="inferred from homology"/>
<dbReference type="SUPFAM" id="SSF81296">
    <property type="entry name" value="E set domains"/>
    <property type="match status" value="3"/>
</dbReference>
<dbReference type="InterPro" id="IPR002241">
    <property type="entry name" value="Glyco_hydro_27"/>
</dbReference>
<evidence type="ECO:0000256" key="3">
    <source>
        <dbReference type="ARBA" id="ARBA00022801"/>
    </source>
</evidence>
<evidence type="ECO:0000256" key="2">
    <source>
        <dbReference type="ARBA" id="ARBA00022729"/>
    </source>
</evidence>
<feature type="domain" description="SLH" evidence="11">
    <location>
        <begin position="1428"/>
        <end position="1491"/>
    </location>
</feature>
<comment type="caution">
    <text evidence="12">The sequence shown here is derived from an EMBL/GenBank/DDBJ whole genome shotgun (WGS) entry which is preliminary data.</text>
</comment>
<evidence type="ECO:0000256" key="10">
    <source>
        <dbReference type="SAM" id="SignalP"/>
    </source>
</evidence>
<evidence type="ECO:0000256" key="7">
    <source>
        <dbReference type="ARBA" id="ARBA00023326"/>
    </source>
</evidence>
<dbReference type="InterPro" id="IPR017853">
    <property type="entry name" value="GH"/>
</dbReference>
<dbReference type="Gene3D" id="2.60.40.1180">
    <property type="entry name" value="Golgi alpha-mannosidase II"/>
    <property type="match status" value="1"/>
</dbReference>
<dbReference type="Gene3D" id="3.20.20.70">
    <property type="entry name" value="Aldolase class I"/>
    <property type="match status" value="1"/>
</dbReference>
<keyword evidence="8" id="KW-1015">Disulfide bond</keyword>
<dbReference type="PANTHER" id="PTHR11452">
    <property type="entry name" value="ALPHA-GALACTOSIDASE/ALPHA-N-ACETYLGALACTOSAMINIDASE"/>
    <property type="match status" value="1"/>
</dbReference>
<sequence length="1588" mass="172580">MIRLLQKTLVCWLAAALTLVPFAYFGTESKVAHAADNGLALKPYMGWSSYSLQVYDGPEGNWTSEAKLKMISDAMREKLQAHGYEYINIDAGWNGSMDEYGRPLPSETLYPNGFENLVDYIHNNGQKVGIYLIPGLSKEAYEKNLPIYGTEYHMQDIAAQPLRPADYWNIDYKIDFSKPGAQEYVNSIADLIASWGVDFVKFDSVTPGSGHNDLSIDARDDVKAWSMALSKHGIWLELSWALDHNYVDFWKKYANGWRVNWDVEAYDRNIGMTQWSNIARLFPDAALWWRDAGPGGWNDFDSLNIGNGQTSGLTRDERQTAATLWAIACAQFYTGDDLTNLDGYGLELLTNDEVIAVNQAGRPAHPVSMATNQQVWYANNGDGTYTVALFNLGTKGASMNVKWSDIGLDGAASVRDLWAHKELGDYATGMTNIYLEPHASRLFKVTAKNGTSKVNDDDTGVKYTGSWTRNGGKELVQDAQDLNVMIMESSDATNPIAPEVSNSVESLEQAAPESVVETVEHWVIYNDNHPSVTYDTYGTGGSWGYSSGRNPDWNDYQGDVHYGEKGEVGFEFPFRGTGIDFLTETADSGGEIDIYLDGEFRETVNANASVQQGQVPIYSVRNLPFGEHTLSGIKKGGTYLIVDGFKVYADSLIGSTTADFETTNPQDVTVSLPLGGDTLTSIAAGSTALARNTDYVISGDDVTIKKEFLLQQLPGTLSLTFHFAGGDLQTFNVDITGPAIVNSTISPTMAEFDQKPSAQADVTTAMTLNGNTLVRIANGEEDLTEGADYTIEGDTVRIHSSYLAAQPTGTIELTFHFSAGLPQTLTIQIVDMSGRFLMINNDDPGIRYTGSWNRNGGRNFGDYMDDVHFAETNGDFLEYTFKGTGIQYITEIDPSQGEVDVYLDGAFVGTVDTHADVRQAMQAVYSVSGLSNSLHTIKLVKKSGRFMLLDAFRVQIPDLINRTEATFDKTLSAQEDIQVEVLSGIENLSSIQNGETPLVEGTDYTVEGNQVTIKKEYLAAQPAGSLKLTFHIKGDYYDDVHSTEMNGDFFEYTFKGTGIDLRMPTGPAQGEMEVYIDGQLKATVDAYAETRSAQQPLFSIANLPAGEHTIKVVKKSGELMLVDQLIFHVASGSTPPTTPTNPTNPPSSPSGPSTPPSRPVEPEIIRDPSSPIPVDIVRTTAADGSKQDEIKLTADAKLREAINKLEEEGAASLSLMIPDAKDEVSTIKISLARDVISLLTGRGLDLQFRTVNGEITIPAASLQGASGDVTMTIQPVKAAAQTKEIEGRANQAEVVLTATGGNEVTIIGRPVQIETNLQNREVELVLPLTGIADEVDPTKLGVYVEHSGGTTEFLTGEVVPLANGKGLKLTVDHFSTFALVKSDVALTSMHKAYISGYPGGLFKPENPITRAEMAAMLVKAVEMKEAGQTIRFSDVPAGHWAVEAIAKAYRMGLMQGYADGSFKPEKPVTRAEITAIAVKLMKSAAGQRGAGFSDTAGHWAEQAILAAQAAGIVSGYADGSFRPTALVTRAEAVTVLNRALERGPLFGGADVLPVWRDVPQTHWAFYEIAEASTEHTEMPRAEGGELLK</sequence>
<dbReference type="PANTHER" id="PTHR11452:SF75">
    <property type="entry name" value="ALPHA-GALACTOSIDASE MEL1"/>
    <property type="match status" value="1"/>
</dbReference>
<protein>
    <recommendedName>
        <fullName evidence="8">Alpha-galactosidase</fullName>
        <ecNumber evidence="8">3.2.1.22</ecNumber>
    </recommendedName>
    <alternativeName>
        <fullName evidence="8">Melibiase</fullName>
    </alternativeName>
</protein>
<dbReference type="InterPro" id="IPR013780">
    <property type="entry name" value="Glyco_hydro_b"/>
</dbReference>
<dbReference type="PROSITE" id="PS51272">
    <property type="entry name" value="SLH"/>
    <property type="match status" value="3"/>
</dbReference>
<dbReference type="Gene3D" id="2.60.40.10">
    <property type="entry name" value="Immunoglobulins"/>
    <property type="match status" value="3"/>
</dbReference>
<keyword evidence="3 8" id="KW-0378">Hydrolase</keyword>
<dbReference type="Pfam" id="PF16499">
    <property type="entry name" value="Melibiase_2"/>
    <property type="match status" value="2"/>
</dbReference>
<evidence type="ECO:0000256" key="4">
    <source>
        <dbReference type="ARBA" id="ARBA00023001"/>
    </source>
</evidence>
<gene>
    <name evidence="12" type="ORF">U9M73_10780</name>
</gene>
<dbReference type="Proteomes" id="UP001292216">
    <property type="component" value="Unassembled WGS sequence"/>
</dbReference>
<name>A0ABU5PL40_9BACL</name>
<dbReference type="Pfam" id="PF03442">
    <property type="entry name" value="CBM_X2"/>
    <property type="match status" value="3"/>
</dbReference>
<reference evidence="12 13" key="1">
    <citation type="submission" date="2023-12" db="EMBL/GenBank/DDBJ databases">
        <title>Whole genome sequencing of Paenibacillus phoenicis isolated from the Phoenix Mars Lander spacecraft assembly facility.</title>
        <authorList>
            <person name="Garcia A."/>
            <person name="Venkateswaran K."/>
        </authorList>
    </citation>
    <scope>NUCLEOTIDE SEQUENCE [LARGE SCALE GENOMIC DNA]</scope>
    <source>
        <strain evidence="12 13">3PO2SA</strain>
    </source>
</reference>
<dbReference type="Gene3D" id="2.60.120.260">
    <property type="entry name" value="Galactose-binding domain-like"/>
    <property type="match status" value="3"/>
</dbReference>
<dbReference type="EC" id="3.2.1.22" evidence="8"/>
<keyword evidence="4" id="KW-0136">Cellulose degradation</keyword>
<evidence type="ECO:0000313" key="12">
    <source>
        <dbReference type="EMBL" id="MEA3570482.1"/>
    </source>
</evidence>
<feature type="domain" description="SLH" evidence="11">
    <location>
        <begin position="1492"/>
        <end position="1550"/>
    </location>
</feature>
<evidence type="ECO:0000313" key="13">
    <source>
        <dbReference type="Proteomes" id="UP001292216"/>
    </source>
</evidence>
<evidence type="ECO:0000256" key="9">
    <source>
        <dbReference type="SAM" id="MobiDB-lite"/>
    </source>
</evidence>
<keyword evidence="2 10" id="KW-0732">Signal</keyword>
<dbReference type="InterPro" id="IPR013785">
    <property type="entry name" value="Aldolase_TIM"/>
</dbReference>
<evidence type="ECO:0000259" key="11">
    <source>
        <dbReference type="PROSITE" id="PS51272"/>
    </source>
</evidence>
<dbReference type="Pfam" id="PF17801">
    <property type="entry name" value="Melibiase_C"/>
    <property type="match status" value="1"/>
</dbReference>
<dbReference type="Pfam" id="PF00395">
    <property type="entry name" value="SLH"/>
    <property type="match status" value="3"/>
</dbReference>
<evidence type="ECO:0000256" key="5">
    <source>
        <dbReference type="ARBA" id="ARBA00023277"/>
    </source>
</evidence>
<comment type="catalytic activity">
    <reaction evidence="8">
        <text>Hydrolysis of terminal, non-reducing alpha-D-galactose residues in alpha-D-galactosides, including galactose oligosaccharides, galactomannans and galactolipids.</text>
        <dbReference type="EC" id="3.2.1.22"/>
    </reaction>
</comment>
<dbReference type="InterPro" id="IPR001119">
    <property type="entry name" value="SLH_dom"/>
</dbReference>
<dbReference type="SUPFAM" id="SSF51445">
    <property type="entry name" value="(Trans)glycosidases"/>
    <property type="match status" value="1"/>
</dbReference>
<organism evidence="12 13">
    <name type="scientific">Paenibacillus phoenicis</name>
    <dbReference type="NCBI Taxonomy" id="554117"/>
    <lineage>
        <taxon>Bacteria</taxon>
        <taxon>Bacillati</taxon>
        <taxon>Bacillota</taxon>
        <taxon>Bacilli</taxon>
        <taxon>Bacillales</taxon>
        <taxon>Paenibacillaceae</taxon>
        <taxon>Paenibacillus</taxon>
    </lineage>
</organism>
<keyword evidence="5" id="KW-0119">Carbohydrate metabolism</keyword>
<dbReference type="EMBL" id="JAYERP010000001">
    <property type="protein sequence ID" value="MEA3570482.1"/>
    <property type="molecule type" value="Genomic_DNA"/>
</dbReference>
<evidence type="ECO:0000256" key="1">
    <source>
        <dbReference type="ARBA" id="ARBA00009743"/>
    </source>
</evidence>
<dbReference type="InterPro" id="IPR013783">
    <property type="entry name" value="Ig-like_fold"/>
</dbReference>
<dbReference type="RefSeq" id="WP_323077267.1">
    <property type="nucleotide sequence ID" value="NZ_CBCSKM010000013.1"/>
</dbReference>
<feature type="chain" id="PRO_5047534581" description="Alpha-galactosidase" evidence="10">
    <location>
        <begin position="24"/>
        <end position="1588"/>
    </location>
</feature>
<evidence type="ECO:0000256" key="8">
    <source>
        <dbReference type="RuleBase" id="RU361168"/>
    </source>
</evidence>
<accession>A0ABU5PL40</accession>
<dbReference type="SUPFAM" id="SSF51011">
    <property type="entry name" value="Glycosyl hydrolase domain"/>
    <property type="match status" value="1"/>
</dbReference>
<feature type="signal peptide" evidence="10">
    <location>
        <begin position="1"/>
        <end position="23"/>
    </location>
</feature>
<feature type="compositionally biased region" description="Pro residues" evidence="9">
    <location>
        <begin position="1136"/>
        <end position="1159"/>
    </location>
</feature>
<dbReference type="CDD" id="cd14792">
    <property type="entry name" value="GH27"/>
    <property type="match status" value="1"/>
</dbReference>
<evidence type="ECO:0000256" key="6">
    <source>
        <dbReference type="ARBA" id="ARBA00023295"/>
    </source>
</evidence>
<dbReference type="InterPro" id="IPR014756">
    <property type="entry name" value="Ig_E-set"/>
</dbReference>
<keyword evidence="13" id="KW-1185">Reference proteome</keyword>
<comment type="similarity">
    <text evidence="1 8">Belongs to the glycosyl hydrolase 27 family.</text>
</comment>